<evidence type="ECO:0000259" key="2">
    <source>
        <dbReference type="Pfam" id="PF06381"/>
    </source>
</evidence>
<dbReference type="InterPro" id="IPR024459">
    <property type="entry name" value="Acb1-like_N"/>
</dbReference>
<dbReference type="Pfam" id="PF06381">
    <property type="entry name" value="Phage_portal_3"/>
    <property type="match status" value="1"/>
</dbReference>
<feature type="domain" description="Anti-CBASS protein Acb1-like N-terminal" evidence="2">
    <location>
        <begin position="49"/>
        <end position="391"/>
    </location>
</feature>
<dbReference type="NCBIfam" id="TIGR01555">
    <property type="entry name" value="phge_rel_HI1409"/>
    <property type="match status" value="1"/>
</dbReference>
<feature type="region of interest" description="Disordered" evidence="1">
    <location>
        <begin position="430"/>
        <end position="461"/>
    </location>
</feature>
<evidence type="ECO:0000313" key="4">
    <source>
        <dbReference type="Proteomes" id="UP000038204"/>
    </source>
</evidence>
<protein>
    <submittedName>
        <fullName evidence="3">Phage-associated protein</fullName>
    </submittedName>
</protein>
<accession>A0A0T9PTZ7</accession>
<dbReference type="EMBL" id="CQBK01000009">
    <property type="protein sequence ID" value="CNH80278.1"/>
    <property type="molecule type" value="Genomic_DNA"/>
</dbReference>
<evidence type="ECO:0000313" key="3">
    <source>
        <dbReference type="EMBL" id="CNH80278.1"/>
    </source>
</evidence>
<gene>
    <name evidence="3" type="ORF">ERS008667_01566</name>
</gene>
<evidence type="ECO:0000256" key="1">
    <source>
        <dbReference type="SAM" id="MobiDB-lite"/>
    </source>
</evidence>
<dbReference type="RefSeq" id="WP_012105235.1">
    <property type="nucleotide sequence ID" value="NZ_CPZI01000037.1"/>
</dbReference>
<dbReference type="Proteomes" id="UP000038204">
    <property type="component" value="Unassembled WGS sequence"/>
</dbReference>
<proteinExistence type="predicted"/>
<dbReference type="InterPro" id="IPR006445">
    <property type="entry name" value="Phage-assoc_HI1409"/>
</dbReference>
<sequence length="461" mass="51590">MSKKLDFSGKPRIRLTADGLANVMTGMGTDRDRRMYSRFMYGVMQDFTELEAAYTENWIARSIIDIPVDDATREWRTFPSDDASILRDVENHFNIKCVTQEAFKWAGLYGGAGVLMLTDQDLSRPLKVGKIKKGSLKRLLVLDRMLINGQRYNVSDPLAENFMQPDYYRVNGGQQLIHFSHFVRAPGAALPMRLRMINGGWDDSRLRRCLEDVKDAVAAKGGISSLIMEANIDTINRKNLANDLSSGDMDEAIAKRYHIFGMMKSLFRLALLDTDEVLDRKQISFGGLGEVLAALMEWTSGASGIPMTRLFGVQAKGLGDSGQGDQNNYFSTIKGDQEAKYRPFLKRLDQVFVRSALGTMPDHLDFTFAPLSQPTDTEISTQRLADAQADEIRLGQRVVLPSQVARKLMEQGVYGIDENDITRLADDEAAERQGDYQFRLGNTSDADKTDPTTSQSPHPTN</sequence>
<feature type="compositionally biased region" description="Polar residues" evidence="1">
    <location>
        <begin position="451"/>
        <end position="461"/>
    </location>
</feature>
<organism evidence="3 4">
    <name type="scientific">Yersinia similis</name>
    <dbReference type="NCBI Taxonomy" id="367190"/>
    <lineage>
        <taxon>Bacteria</taxon>
        <taxon>Pseudomonadati</taxon>
        <taxon>Pseudomonadota</taxon>
        <taxon>Gammaproteobacteria</taxon>
        <taxon>Enterobacterales</taxon>
        <taxon>Yersiniaceae</taxon>
        <taxon>Yersinia</taxon>
    </lineage>
</organism>
<name>A0A0T9PTZ7_9GAMM</name>
<reference evidence="3 4" key="1">
    <citation type="submission" date="2015-03" db="EMBL/GenBank/DDBJ databases">
        <authorList>
            <person name="Murphy D."/>
        </authorList>
    </citation>
    <scope>NUCLEOTIDE SEQUENCE [LARGE SCALE GENOMIC DNA]</scope>
    <source>
        <strain evidence="3 4">Y233</strain>
    </source>
</reference>
<dbReference type="AlphaFoldDB" id="A0A0T9PTZ7"/>